<gene>
    <name evidence="2" type="ORF">ACH3YB_31595</name>
</gene>
<keyword evidence="1" id="KW-0472">Membrane</keyword>
<dbReference type="EMBL" id="JBIQWK010000011">
    <property type="protein sequence ID" value="MFI0576180.1"/>
    <property type="molecule type" value="Genomic_DNA"/>
</dbReference>
<keyword evidence="1" id="KW-1133">Transmembrane helix</keyword>
<reference evidence="2 3" key="1">
    <citation type="submission" date="2024-10" db="EMBL/GenBank/DDBJ databases">
        <authorList>
            <person name="Wannawong T."/>
            <person name="Kuncharoen N."/>
            <person name="Mhuantong W."/>
        </authorList>
    </citation>
    <scope>NUCLEOTIDE SEQUENCE [LARGE SCALE GENOMIC DNA]</scope>
    <source>
        <strain evidence="2 3">CALK1-4</strain>
    </source>
</reference>
<name>A0ABW7S7D9_STRTE</name>
<feature type="transmembrane region" description="Helical" evidence="1">
    <location>
        <begin position="50"/>
        <end position="71"/>
    </location>
</feature>
<dbReference type="RefSeq" id="WP_398353424.1">
    <property type="nucleotide sequence ID" value="NZ_JBIQWK010000011.1"/>
</dbReference>
<keyword evidence="3" id="KW-1185">Reference proteome</keyword>
<evidence type="ECO:0000256" key="1">
    <source>
        <dbReference type="SAM" id="Phobius"/>
    </source>
</evidence>
<accession>A0ABW7S7D9</accession>
<evidence type="ECO:0000313" key="2">
    <source>
        <dbReference type="EMBL" id="MFI0576180.1"/>
    </source>
</evidence>
<comment type="caution">
    <text evidence="2">The sequence shown here is derived from an EMBL/GenBank/DDBJ whole genome shotgun (WGS) entry which is preliminary data.</text>
</comment>
<keyword evidence="1" id="KW-0812">Transmembrane</keyword>
<dbReference type="Proteomes" id="UP001610810">
    <property type="component" value="Unassembled WGS sequence"/>
</dbReference>
<sequence length="80" mass="8294">MSLLNLIAIGIGLLAVLLLCFNVGDAWFFGLLSAACLVGAMGEAYRENHPGAVGFLIAAALLALISGWAAYRGSRRGGRT</sequence>
<evidence type="ECO:0000313" key="3">
    <source>
        <dbReference type="Proteomes" id="UP001610810"/>
    </source>
</evidence>
<protein>
    <submittedName>
        <fullName evidence="2">Uncharacterized protein</fullName>
    </submittedName>
</protein>
<proteinExistence type="predicted"/>
<organism evidence="2 3">
    <name type="scientific">Streptomyces tendae</name>
    <dbReference type="NCBI Taxonomy" id="1932"/>
    <lineage>
        <taxon>Bacteria</taxon>
        <taxon>Bacillati</taxon>
        <taxon>Actinomycetota</taxon>
        <taxon>Actinomycetes</taxon>
        <taxon>Kitasatosporales</taxon>
        <taxon>Streptomycetaceae</taxon>
        <taxon>Streptomyces</taxon>
    </lineage>
</organism>